<dbReference type="Proteomes" id="UP000095281">
    <property type="component" value="Unplaced"/>
</dbReference>
<sequence>MMQALGGVEGILEHILFRCEVTISDTTPECFRALLEYFYTGKINKDILEKHLQDIFAIAHKYQVTTLKYECEHFMSDLLDDKNFLKYCGIVSLYGAPTLEDACKDYCCTNRSFLNSKEWEDVTIAYTELAFKFMKFVIDDLDKNKSV</sequence>
<dbReference type="InterPro" id="IPR000210">
    <property type="entry name" value="BTB/POZ_dom"/>
</dbReference>
<evidence type="ECO:0000259" key="1">
    <source>
        <dbReference type="Pfam" id="PF00651"/>
    </source>
</evidence>
<proteinExistence type="predicted"/>
<dbReference type="WBParaSite" id="MhA1_Contig319.frz3.gene9">
    <property type="protein sequence ID" value="MhA1_Contig319.frz3.gene9"/>
    <property type="gene ID" value="MhA1_Contig319.frz3.gene9"/>
</dbReference>
<feature type="domain" description="BTB" evidence="1">
    <location>
        <begin position="20"/>
        <end position="76"/>
    </location>
</feature>
<dbReference type="Gene3D" id="3.30.710.10">
    <property type="entry name" value="Potassium Channel Kv1.1, Chain A"/>
    <property type="match status" value="1"/>
</dbReference>
<name>A0A1I8BN83_MELHA</name>
<reference evidence="3" key="1">
    <citation type="submission" date="2016-11" db="UniProtKB">
        <authorList>
            <consortium name="WormBaseParasite"/>
        </authorList>
    </citation>
    <scope>IDENTIFICATION</scope>
</reference>
<dbReference type="SUPFAM" id="SSF54695">
    <property type="entry name" value="POZ domain"/>
    <property type="match status" value="1"/>
</dbReference>
<dbReference type="AlphaFoldDB" id="A0A1I8BN83"/>
<dbReference type="Pfam" id="PF00651">
    <property type="entry name" value="BTB"/>
    <property type="match status" value="1"/>
</dbReference>
<keyword evidence="2" id="KW-1185">Reference proteome</keyword>
<organism evidence="2 3">
    <name type="scientific">Meloidogyne hapla</name>
    <name type="common">Root-knot nematode worm</name>
    <dbReference type="NCBI Taxonomy" id="6305"/>
    <lineage>
        <taxon>Eukaryota</taxon>
        <taxon>Metazoa</taxon>
        <taxon>Ecdysozoa</taxon>
        <taxon>Nematoda</taxon>
        <taxon>Chromadorea</taxon>
        <taxon>Rhabditida</taxon>
        <taxon>Tylenchina</taxon>
        <taxon>Tylenchomorpha</taxon>
        <taxon>Tylenchoidea</taxon>
        <taxon>Meloidogynidae</taxon>
        <taxon>Meloidogyninae</taxon>
        <taxon>Meloidogyne</taxon>
    </lineage>
</organism>
<dbReference type="InterPro" id="IPR011333">
    <property type="entry name" value="SKP1/BTB/POZ_sf"/>
</dbReference>
<evidence type="ECO:0000313" key="3">
    <source>
        <dbReference type="WBParaSite" id="MhA1_Contig319.frz3.gene9"/>
    </source>
</evidence>
<dbReference type="PANTHER" id="PTHR24413">
    <property type="entry name" value="SPECKLE-TYPE POZ PROTEIN"/>
    <property type="match status" value="1"/>
</dbReference>
<evidence type="ECO:0000313" key="2">
    <source>
        <dbReference type="Proteomes" id="UP000095281"/>
    </source>
</evidence>
<protein>
    <submittedName>
        <fullName evidence="3">BTB domain-containing protein</fullName>
    </submittedName>
</protein>
<accession>A0A1I8BN83</accession>